<dbReference type="Gene3D" id="1.25.40.10">
    <property type="entry name" value="Tetratricopeptide repeat domain"/>
    <property type="match status" value="1"/>
</dbReference>
<reference evidence="1 2" key="1">
    <citation type="submission" date="2019-03" db="EMBL/GenBank/DDBJ databases">
        <title>Porphyromonas levii Isolated from the Uterus of Dairy Cows.</title>
        <authorList>
            <person name="Francis A.M."/>
        </authorList>
    </citation>
    <scope>NUCLEOTIDE SEQUENCE [LARGE SCALE GENOMIC DNA]</scope>
    <source>
        <strain evidence="1 2">AF5678</strain>
    </source>
</reference>
<dbReference type="InterPro" id="IPR036737">
    <property type="entry name" value="OmpA-like_sf"/>
</dbReference>
<dbReference type="OrthoDB" id="1100173at2"/>
<dbReference type="RefSeq" id="WP_134848860.1">
    <property type="nucleotide sequence ID" value="NZ_SPNC01000007.1"/>
</dbReference>
<comment type="caution">
    <text evidence="1">The sequence shown here is derived from an EMBL/GenBank/DDBJ whole genome shotgun (WGS) entry which is preliminary data.</text>
</comment>
<gene>
    <name evidence="1" type="ORF">E4P47_00940</name>
</gene>
<sequence>MGGALSAKAQDGPHRLQGIKATTPHVAQKQGKKVAVDFTVDLSEMPALNRNVMLEVTPVLEANNSAQRVELPSFIISGRTRAIMLTRKGRTADVVKTRTKGQTYHYTSEAPFEQWLKDAALTLYAKAYGCADCDLGDEVLKLTPNALVPLYQPKYTYNMMVPQGEETKRREESITALIVFNVAKSDFVPTLGNNKAELKRVEDKLKELTTNNNLKVDGLKLTGYASPEGGAEFNQTLSEKRVESISRQLVNRYPRFKNSYKSVPMGADWDGLRDAVAKSSMADKESVLKIIDERPVAERTPALQQLNGGNTYAYLLREVYPPLRRTVITFSFIVRGFELEEAREVIKTHPTHLSLAEINLVAKSYPEDSNEQYQTWVTAAKAFPTAVEPATNAAIMDFKAGRYAQAVRLLEQFKENKKLWNILGVAYAYNEQYEEAKSYLEKAAQSGSAEAQHNLDELNHFLADNF</sequence>
<evidence type="ECO:0000313" key="2">
    <source>
        <dbReference type="Proteomes" id="UP000297225"/>
    </source>
</evidence>
<dbReference type="STRING" id="1122973.GCA_000379925_01007"/>
<name>A0A4Y8WRZ0_9PORP</name>
<dbReference type="EMBL" id="SPNC01000007">
    <property type="protein sequence ID" value="TFH97094.1"/>
    <property type="molecule type" value="Genomic_DNA"/>
</dbReference>
<dbReference type="AlphaFoldDB" id="A0A4Y8WRZ0"/>
<dbReference type="InterPro" id="IPR011990">
    <property type="entry name" value="TPR-like_helical_dom_sf"/>
</dbReference>
<dbReference type="SUPFAM" id="SSF48452">
    <property type="entry name" value="TPR-like"/>
    <property type="match status" value="1"/>
</dbReference>
<organism evidence="1 2">
    <name type="scientific">Porphyromonas levii</name>
    <dbReference type="NCBI Taxonomy" id="28114"/>
    <lineage>
        <taxon>Bacteria</taxon>
        <taxon>Pseudomonadati</taxon>
        <taxon>Bacteroidota</taxon>
        <taxon>Bacteroidia</taxon>
        <taxon>Bacteroidales</taxon>
        <taxon>Porphyromonadaceae</taxon>
        <taxon>Porphyromonas</taxon>
    </lineage>
</organism>
<dbReference type="Gene3D" id="3.30.1330.60">
    <property type="entry name" value="OmpA-like domain"/>
    <property type="match status" value="1"/>
</dbReference>
<evidence type="ECO:0000313" key="1">
    <source>
        <dbReference type="EMBL" id="TFH97094.1"/>
    </source>
</evidence>
<proteinExistence type="predicted"/>
<keyword evidence="2" id="KW-1185">Reference proteome</keyword>
<dbReference type="SUPFAM" id="SSF103088">
    <property type="entry name" value="OmpA-like"/>
    <property type="match status" value="1"/>
</dbReference>
<dbReference type="Proteomes" id="UP000297225">
    <property type="component" value="Unassembled WGS sequence"/>
</dbReference>
<protein>
    <submittedName>
        <fullName evidence="1">Uncharacterized protein</fullName>
    </submittedName>
</protein>
<accession>A0A4Y8WRZ0</accession>